<keyword evidence="1" id="KW-1133">Transmembrane helix</keyword>
<sequence length="231" mass="24844">MPSEVQELNNIEASAFASIKSEEYSKAPAAKPTAAIGLGAGMAVAAVAGALLYSKAAGELADYQASFLEQPEHSSFVSEVAEFVATRTDAPAAILTAADALTIYTTEPNWYRALPTDVKEYYESYRDAPRPTAGYRGGAAAVAVAVGAAVVLQGFCLTGRERGLESCCIRHGEGRCGRNYQVWKMLGIRLAVKIEVAYEFSWIGLPRTTFSSARRGTIWFRVLGTRVQAFL</sequence>
<keyword evidence="1" id="KW-0812">Transmembrane</keyword>
<dbReference type="AlphaFoldDB" id="A0A6A5ZNP7"/>
<keyword evidence="3" id="KW-1185">Reference proteome</keyword>
<name>A0A6A5ZNP7_9PLEO</name>
<reference evidence="2" key="1">
    <citation type="journal article" date="2020" name="Stud. Mycol.">
        <title>101 Dothideomycetes genomes: a test case for predicting lifestyles and emergence of pathogens.</title>
        <authorList>
            <person name="Haridas S."/>
            <person name="Albert R."/>
            <person name="Binder M."/>
            <person name="Bloem J."/>
            <person name="Labutti K."/>
            <person name="Salamov A."/>
            <person name="Andreopoulos B."/>
            <person name="Baker S."/>
            <person name="Barry K."/>
            <person name="Bills G."/>
            <person name="Bluhm B."/>
            <person name="Cannon C."/>
            <person name="Castanera R."/>
            <person name="Culley D."/>
            <person name="Daum C."/>
            <person name="Ezra D."/>
            <person name="Gonzalez J."/>
            <person name="Henrissat B."/>
            <person name="Kuo A."/>
            <person name="Liang C."/>
            <person name="Lipzen A."/>
            <person name="Lutzoni F."/>
            <person name="Magnuson J."/>
            <person name="Mondo S."/>
            <person name="Nolan M."/>
            <person name="Ohm R."/>
            <person name="Pangilinan J."/>
            <person name="Park H.-J."/>
            <person name="Ramirez L."/>
            <person name="Alfaro M."/>
            <person name="Sun H."/>
            <person name="Tritt A."/>
            <person name="Yoshinaga Y."/>
            <person name="Zwiers L.-H."/>
            <person name="Turgeon B."/>
            <person name="Goodwin S."/>
            <person name="Spatafora J."/>
            <person name="Crous P."/>
            <person name="Grigoriev I."/>
        </authorList>
    </citation>
    <scope>NUCLEOTIDE SEQUENCE</scope>
    <source>
        <strain evidence="2">CBS 627.86</strain>
    </source>
</reference>
<dbReference type="Proteomes" id="UP000799770">
    <property type="component" value="Unassembled WGS sequence"/>
</dbReference>
<proteinExistence type="predicted"/>
<evidence type="ECO:0000256" key="1">
    <source>
        <dbReference type="SAM" id="Phobius"/>
    </source>
</evidence>
<dbReference type="EMBL" id="ML977314">
    <property type="protein sequence ID" value="KAF2119861.1"/>
    <property type="molecule type" value="Genomic_DNA"/>
</dbReference>
<dbReference type="OrthoDB" id="3799793at2759"/>
<accession>A0A6A5ZNP7</accession>
<organism evidence="2 3">
    <name type="scientific">Lophiotrema nucula</name>
    <dbReference type="NCBI Taxonomy" id="690887"/>
    <lineage>
        <taxon>Eukaryota</taxon>
        <taxon>Fungi</taxon>
        <taxon>Dikarya</taxon>
        <taxon>Ascomycota</taxon>
        <taxon>Pezizomycotina</taxon>
        <taxon>Dothideomycetes</taxon>
        <taxon>Pleosporomycetidae</taxon>
        <taxon>Pleosporales</taxon>
        <taxon>Lophiotremataceae</taxon>
        <taxon>Lophiotrema</taxon>
    </lineage>
</organism>
<protein>
    <submittedName>
        <fullName evidence="2">Uncharacterized protein</fullName>
    </submittedName>
</protein>
<evidence type="ECO:0000313" key="3">
    <source>
        <dbReference type="Proteomes" id="UP000799770"/>
    </source>
</evidence>
<feature type="transmembrane region" description="Helical" evidence="1">
    <location>
        <begin position="34"/>
        <end position="53"/>
    </location>
</feature>
<gene>
    <name evidence="2" type="ORF">BDV96DRAFT_595480</name>
</gene>
<evidence type="ECO:0000313" key="2">
    <source>
        <dbReference type="EMBL" id="KAF2119861.1"/>
    </source>
</evidence>
<keyword evidence="1" id="KW-0472">Membrane</keyword>